<protein>
    <submittedName>
        <fullName evidence="3">2'-5' RNA ligase</fullName>
    </submittedName>
</protein>
<dbReference type="AlphaFoldDB" id="A0A3N1Y3I9"/>
<dbReference type="Gene3D" id="3.90.1140.10">
    <property type="entry name" value="Cyclic phosphodiesterase"/>
    <property type="match status" value="1"/>
</dbReference>
<keyword evidence="3" id="KW-0436">Ligase</keyword>
<evidence type="ECO:0000313" key="3">
    <source>
        <dbReference type="EMBL" id="ROR31837.1"/>
    </source>
</evidence>
<dbReference type="Proteomes" id="UP000273083">
    <property type="component" value="Unassembled WGS sequence"/>
</dbReference>
<keyword evidence="1" id="KW-0378">Hydrolase</keyword>
<dbReference type="GO" id="GO:0004113">
    <property type="term" value="F:2',3'-cyclic-nucleotide 3'-phosphodiesterase activity"/>
    <property type="evidence" value="ECO:0007669"/>
    <property type="project" value="InterPro"/>
</dbReference>
<evidence type="ECO:0000259" key="2">
    <source>
        <dbReference type="Pfam" id="PF02834"/>
    </source>
</evidence>
<evidence type="ECO:0000313" key="4">
    <source>
        <dbReference type="Proteomes" id="UP000273083"/>
    </source>
</evidence>
<dbReference type="RefSeq" id="WP_123607924.1">
    <property type="nucleotide sequence ID" value="NZ_RJVG01000001.1"/>
</dbReference>
<dbReference type="EMBL" id="RJVG01000001">
    <property type="protein sequence ID" value="ROR31837.1"/>
    <property type="molecule type" value="Genomic_DNA"/>
</dbReference>
<dbReference type="Pfam" id="PF02834">
    <property type="entry name" value="LigT_PEase"/>
    <property type="match status" value="1"/>
</dbReference>
<dbReference type="InterPro" id="IPR014051">
    <property type="entry name" value="Phosphoesterase_HXTX"/>
</dbReference>
<dbReference type="SUPFAM" id="SSF55144">
    <property type="entry name" value="LigT-like"/>
    <property type="match status" value="1"/>
</dbReference>
<dbReference type="PANTHER" id="PTHR35561:SF1">
    <property type="entry name" value="RNA 2',3'-CYCLIC PHOSPHODIESTERASE"/>
    <property type="match status" value="1"/>
</dbReference>
<dbReference type="GO" id="GO:0008664">
    <property type="term" value="F:RNA 2',3'-cyclic 3'-phosphodiesterase activity"/>
    <property type="evidence" value="ECO:0007669"/>
    <property type="project" value="InterPro"/>
</dbReference>
<keyword evidence="4" id="KW-1185">Reference proteome</keyword>
<reference evidence="3 4" key="1">
    <citation type="submission" date="2018-11" db="EMBL/GenBank/DDBJ databases">
        <title>Genomic Encyclopedia of Type Strains, Phase IV (KMG-IV): sequencing the most valuable type-strain genomes for metagenomic binning, comparative biology and taxonomic classification.</title>
        <authorList>
            <person name="Goeker M."/>
        </authorList>
    </citation>
    <scope>NUCLEOTIDE SEQUENCE [LARGE SCALE GENOMIC DNA]</scope>
    <source>
        <strain evidence="3 4">DSM 26537</strain>
    </source>
</reference>
<accession>A0A3N1Y3I9</accession>
<dbReference type="GO" id="GO:0016874">
    <property type="term" value="F:ligase activity"/>
    <property type="evidence" value="ECO:0007669"/>
    <property type="project" value="UniProtKB-KW"/>
</dbReference>
<dbReference type="OrthoDB" id="9789350at2"/>
<dbReference type="InterPro" id="IPR004175">
    <property type="entry name" value="RNA_CPDase"/>
</dbReference>
<sequence>MRLFIAILFHKEVKDYLKSIMKELKESSLRGNFVDYNNLHLTLVFLGELESDRKVRQAMELAVNKAGVNEFPISINGLGNFKRREDKPDEIGEGEWKTGLYRGVRGEVGVRD</sequence>
<name>A0A3N1Y3I9_9FIRM</name>
<proteinExistence type="predicted"/>
<dbReference type="PANTHER" id="PTHR35561">
    <property type="entry name" value="RNA 2',3'-CYCLIC PHOSPHODIESTERASE"/>
    <property type="match status" value="1"/>
</dbReference>
<dbReference type="InterPro" id="IPR009097">
    <property type="entry name" value="Cyclic_Pdiesterase"/>
</dbReference>
<feature type="domain" description="Phosphoesterase HXTX" evidence="2">
    <location>
        <begin position="10"/>
        <end position="87"/>
    </location>
</feature>
<organism evidence="3 4">
    <name type="scientific">Mobilisporobacter senegalensis</name>
    <dbReference type="NCBI Taxonomy" id="1329262"/>
    <lineage>
        <taxon>Bacteria</taxon>
        <taxon>Bacillati</taxon>
        <taxon>Bacillota</taxon>
        <taxon>Clostridia</taxon>
        <taxon>Lachnospirales</taxon>
        <taxon>Lachnospiraceae</taxon>
        <taxon>Mobilisporobacter</taxon>
    </lineage>
</organism>
<comment type="caution">
    <text evidence="3">The sequence shown here is derived from an EMBL/GenBank/DDBJ whole genome shotgun (WGS) entry which is preliminary data.</text>
</comment>
<evidence type="ECO:0000256" key="1">
    <source>
        <dbReference type="ARBA" id="ARBA00022801"/>
    </source>
</evidence>
<gene>
    <name evidence="3" type="ORF">EDD66_101456</name>
</gene>